<dbReference type="Proteomes" id="UP001652661">
    <property type="component" value="Chromosome 2L"/>
</dbReference>
<feature type="chain" id="PRO_5028369983" evidence="5">
    <location>
        <begin position="17"/>
        <end position="604"/>
    </location>
</feature>
<feature type="compositionally biased region" description="Basic and acidic residues" evidence="3">
    <location>
        <begin position="476"/>
        <end position="485"/>
    </location>
</feature>
<sequence length="604" mass="69267">MITLYLLLTLAASVFGNGNYDAFCTSRGCWLQNDSEVKTLSISQSSDLDVLKFIPKLEHLDVSSCNSDFKMDVLPPMAELKRIWINKCHIAELKKKQFENLIQLNELDLAGNFIEKLSNESFHKLSSLQFLYLQNNSIVVLPEGVFNTLEKLTWLDLRNNKLSNLSKDIFQGITNLFVLYLGGNPLKTINLDIPLGKDILSSDINLKYSDHLRDMRLFARVSYLNLENSGLEKLEIRGSISNIIHKNSKVTHADFHGTEFGKSFPEVLCSMPSLEWLDLSNSDKTFSYSVFEFDKTRVTCDFPNLRFLNLSAIRIRSIPRRLPLFGHNLTTLDLSHNFLNDKSLEDIFDLDTYYHEEGNFPNLSFLNMSNNEVKHIPLKFPLFGPNLITLDLSHNLLEDVSLESLAEAQSLQSLYLEGNLLMSFEYLPVFYGLKNLKQLALFDNLFNATFYDAMTNYYDHTELHLIQKKKRIIEKEDQEKHENSNEKANQTLPRRQDDFNHVTPTTFGILSETEDQEKHENSNEKANQTLPRRQDDISHVTPTAICIPSETENHQPSENVHQTPSKEVNQNLKGAKDLTIPVSMLTVFIIMCVLMIVVLNINKC</sequence>
<organism evidence="6 7">
    <name type="scientific">Drosophila kikkawai</name>
    <name type="common">Fruit fly</name>
    <dbReference type="NCBI Taxonomy" id="30033"/>
    <lineage>
        <taxon>Eukaryota</taxon>
        <taxon>Metazoa</taxon>
        <taxon>Ecdysozoa</taxon>
        <taxon>Arthropoda</taxon>
        <taxon>Hexapoda</taxon>
        <taxon>Insecta</taxon>
        <taxon>Pterygota</taxon>
        <taxon>Neoptera</taxon>
        <taxon>Endopterygota</taxon>
        <taxon>Diptera</taxon>
        <taxon>Brachycera</taxon>
        <taxon>Muscomorpha</taxon>
        <taxon>Ephydroidea</taxon>
        <taxon>Drosophilidae</taxon>
        <taxon>Drosophila</taxon>
        <taxon>Sophophora</taxon>
    </lineage>
</organism>
<evidence type="ECO:0000313" key="6">
    <source>
        <dbReference type="Proteomes" id="UP001652661"/>
    </source>
</evidence>
<dbReference type="Pfam" id="PF00560">
    <property type="entry name" value="LRR_1"/>
    <property type="match status" value="1"/>
</dbReference>
<dbReference type="InterPro" id="IPR050333">
    <property type="entry name" value="SLRP"/>
</dbReference>
<proteinExistence type="predicted"/>
<protein>
    <submittedName>
        <fullName evidence="7">Nephrocan-like</fullName>
    </submittedName>
</protein>
<dbReference type="AlphaFoldDB" id="A0A6P4HWW1"/>
<dbReference type="GO" id="GO:0005615">
    <property type="term" value="C:extracellular space"/>
    <property type="evidence" value="ECO:0007669"/>
    <property type="project" value="TreeGrafter"/>
</dbReference>
<feature type="transmembrane region" description="Helical" evidence="4">
    <location>
        <begin position="578"/>
        <end position="601"/>
    </location>
</feature>
<dbReference type="SMART" id="SM00369">
    <property type="entry name" value="LRR_TYP"/>
    <property type="match status" value="7"/>
</dbReference>
<dbReference type="GeneID" id="108073601"/>
<keyword evidence="4" id="KW-0812">Transmembrane</keyword>
<dbReference type="InterPro" id="IPR001611">
    <property type="entry name" value="Leu-rich_rpt"/>
</dbReference>
<dbReference type="SUPFAM" id="SSF52058">
    <property type="entry name" value="L domain-like"/>
    <property type="match status" value="2"/>
</dbReference>
<evidence type="ECO:0000256" key="5">
    <source>
        <dbReference type="SAM" id="SignalP"/>
    </source>
</evidence>
<keyword evidence="4" id="KW-0472">Membrane</keyword>
<dbReference type="InterPro" id="IPR032675">
    <property type="entry name" value="LRR_dom_sf"/>
</dbReference>
<gene>
    <name evidence="7" type="primary">LOC108073601</name>
</gene>
<dbReference type="PANTHER" id="PTHR45712:SF22">
    <property type="entry name" value="INSULIN-LIKE GROWTH FACTOR-BINDING PROTEIN COMPLEX ACID LABILE SUBUNIT"/>
    <property type="match status" value="1"/>
</dbReference>
<evidence type="ECO:0000256" key="1">
    <source>
        <dbReference type="ARBA" id="ARBA00022614"/>
    </source>
</evidence>
<dbReference type="Gene3D" id="3.80.10.10">
    <property type="entry name" value="Ribonuclease Inhibitor"/>
    <property type="match status" value="4"/>
</dbReference>
<dbReference type="SMART" id="SM00365">
    <property type="entry name" value="LRR_SD22"/>
    <property type="match status" value="6"/>
</dbReference>
<name>A0A6P4HWW1_DROKI</name>
<dbReference type="PROSITE" id="PS51450">
    <property type="entry name" value="LRR"/>
    <property type="match status" value="4"/>
</dbReference>
<feature type="region of interest" description="Disordered" evidence="3">
    <location>
        <begin position="476"/>
        <end position="498"/>
    </location>
</feature>
<feature type="region of interest" description="Disordered" evidence="3">
    <location>
        <begin position="511"/>
        <end position="531"/>
    </location>
</feature>
<feature type="signal peptide" evidence="5">
    <location>
        <begin position="1"/>
        <end position="16"/>
    </location>
</feature>
<evidence type="ECO:0000256" key="4">
    <source>
        <dbReference type="SAM" id="Phobius"/>
    </source>
</evidence>
<keyword evidence="2" id="KW-0677">Repeat</keyword>
<reference evidence="7" key="2">
    <citation type="submission" date="2025-08" db="UniProtKB">
        <authorList>
            <consortium name="RefSeq"/>
        </authorList>
    </citation>
    <scope>IDENTIFICATION</scope>
    <source>
        <strain evidence="7">14028-0561.14</strain>
        <tissue evidence="7">Whole fly</tissue>
    </source>
</reference>
<keyword evidence="6" id="KW-1185">Reference proteome</keyword>
<evidence type="ECO:0000256" key="3">
    <source>
        <dbReference type="SAM" id="MobiDB-lite"/>
    </source>
</evidence>
<reference evidence="6" key="1">
    <citation type="submission" date="2025-05" db="UniProtKB">
        <authorList>
            <consortium name="RefSeq"/>
        </authorList>
    </citation>
    <scope>NUCLEOTIDE SEQUENCE [LARGE SCALE GENOMIC DNA]</scope>
    <source>
        <strain evidence="6">14028-0561.14</strain>
    </source>
</reference>
<dbReference type="RefSeq" id="XP_017020782.1">
    <property type="nucleotide sequence ID" value="XM_017165293.1"/>
</dbReference>
<dbReference type="Pfam" id="PF13855">
    <property type="entry name" value="LRR_8"/>
    <property type="match status" value="2"/>
</dbReference>
<keyword evidence="1" id="KW-0433">Leucine-rich repeat</keyword>
<accession>A0A6P4HWW1</accession>
<dbReference type="PANTHER" id="PTHR45712">
    <property type="entry name" value="AGAP008170-PA"/>
    <property type="match status" value="1"/>
</dbReference>
<evidence type="ECO:0000256" key="2">
    <source>
        <dbReference type="ARBA" id="ARBA00022737"/>
    </source>
</evidence>
<dbReference type="OrthoDB" id="2013775at2759"/>
<evidence type="ECO:0000313" key="7">
    <source>
        <dbReference type="RefSeq" id="XP_017020782.1"/>
    </source>
</evidence>
<keyword evidence="4" id="KW-1133">Transmembrane helix</keyword>
<keyword evidence="5" id="KW-0732">Signal</keyword>
<dbReference type="InterPro" id="IPR003591">
    <property type="entry name" value="Leu-rich_rpt_typical-subtyp"/>
</dbReference>